<sequence length="67" mass="7425">MKLLLTAIGLSVFLAGCAVQPVGVGIRPAAVVRPAYPIPGPGYLWRQHPTYGWGWYHPGMGWHRGWR</sequence>
<dbReference type="Proteomes" id="UP000197019">
    <property type="component" value="Chromosome"/>
</dbReference>
<evidence type="ECO:0000313" key="1">
    <source>
        <dbReference type="EMBL" id="ASF44698.1"/>
    </source>
</evidence>
<reference evidence="1 2" key="1">
    <citation type="submission" date="2017-06" db="EMBL/GenBank/DDBJ databases">
        <title>Genome Sequencing of the methanotroph Methylovulum psychrotolerants str. HV10-M2 isolated from a high-altitude environment.</title>
        <authorList>
            <person name="Mateos-Rivera A."/>
        </authorList>
    </citation>
    <scope>NUCLEOTIDE SEQUENCE [LARGE SCALE GENOMIC DNA]</scope>
    <source>
        <strain evidence="1 2">HV10_M2</strain>
    </source>
</reference>
<dbReference type="PROSITE" id="PS51257">
    <property type="entry name" value="PROKAR_LIPOPROTEIN"/>
    <property type="match status" value="1"/>
</dbReference>
<accession>A0A1Z4BTV6</accession>
<evidence type="ECO:0000313" key="2">
    <source>
        <dbReference type="Proteomes" id="UP000197019"/>
    </source>
</evidence>
<organism evidence="1 2">
    <name type="scientific">Methylovulum psychrotolerans</name>
    <dbReference type="NCBI Taxonomy" id="1704499"/>
    <lineage>
        <taxon>Bacteria</taxon>
        <taxon>Pseudomonadati</taxon>
        <taxon>Pseudomonadota</taxon>
        <taxon>Gammaproteobacteria</taxon>
        <taxon>Methylococcales</taxon>
        <taxon>Methylococcaceae</taxon>
        <taxon>Methylovulum</taxon>
    </lineage>
</organism>
<proteinExistence type="predicted"/>
<gene>
    <name evidence="1" type="ORF">CEK71_00695</name>
</gene>
<dbReference type="EMBL" id="CP022129">
    <property type="protein sequence ID" value="ASF44698.1"/>
    <property type="molecule type" value="Genomic_DNA"/>
</dbReference>
<name>A0A1Z4BTV6_9GAMM</name>
<dbReference type="AlphaFoldDB" id="A0A1Z4BTV6"/>
<dbReference type="KEGG" id="mpsy:CEK71_00695"/>
<keyword evidence="2" id="KW-1185">Reference proteome</keyword>
<protein>
    <submittedName>
        <fullName evidence="1">Uncharacterized protein</fullName>
    </submittedName>
</protein>